<keyword evidence="1" id="KW-0472">Membrane</keyword>
<evidence type="ECO:0000256" key="1">
    <source>
        <dbReference type="SAM" id="Phobius"/>
    </source>
</evidence>
<evidence type="ECO:0008006" key="5">
    <source>
        <dbReference type="Google" id="ProtNLM"/>
    </source>
</evidence>
<protein>
    <recommendedName>
        <fullName evidence="5">LPXTG-motif cell wall anchor domain-containing protein</fullName>
    </recommendedName>
</protein>
<keyword evidence="4" id="KW-1185">Reference proteome</keyword>
<accession>A0A1M5CMA7</accession>
<dbReference type="OrthoDB" id="1028502at2"/>
<proteinExistence type="predicted"/>
<sequence length="152" mass="17565">MKTYPTISLLLVLFIIFGCRVQAAEVSFGSHEKLIRVYDLPENGRYISSDGRDFDIGYKYTTYDFFVIPVFIEGEGQFVGYINESDYELLTAEGIEVISKENHIPDLKSLVHIPAWDKWGGKVFLLAVFSCIVLLVLRKKRRKYDEENELEL</sequence>
<reference evidence="4" key="1">
    <citation type="submission" date="2016-11" db="EMBL/GenBank/DDBJ databases">
        <authorList>
            <person name="Varghese N."/>
            <person name="Submissions S."/>
        </authorList>
    </citation>
    <scope>NUCLEOTIDE SEQUENCE [LARGE SCALE GENOMIC DNA]</scope>
    <source>
        <strain evidence="4">DSM 27370</strain>
    </source>
</reference>
<dbReference type="RefSeq" id="WP_062183764.1">
    <property type="nucleotide sequence ID" value="NZ_BBXL01000023.1"/>
</dbReference>
<feature type="transmembrane region" description="Helical" evidence="1">
    <location>
        <begin position="119"/>
        <end position="137"/>
    </location>
</feature>
<name>A0A1M5CMA7_9BACT</name>
<dbReference type="EMBL" id="FQUC01000007">
    <property type="protein sequence ID" value="SHF55840.1"/>
    <property type="molecule type" value="Genomic_DNA"/>
</dbReference>
<evidence type="ECO:0000256" key="2">
    <source>
        <dbReference type="SAM" id="SignalP"/>
    </source>
</evidence>
<keyword evidence="1" id="KW-1133">Transmembrane helix</keyword>
<gene>
    <name evidence="3" type="ORF">SAMN05444362_107216</name>
</gene>
<dbReference type="PROSITE" id="PS51257">
    <property type="entry name" value="PROKAR_LIPOPROTEIN"/>
    <property type="match status" value="1"/>
</dbReference>
<keyword evidence="2" id="KW-0732">Signal</keyword>
<evidence type="ECO:0000313" key="4">
    <source>
        <dbReference type="Proteomes" id="UP000184480"/>
    </source>
</evidence>
<dbReference type="Proteomes" id="UP000184480">
    <property type="component" value="Unassembled WGS sequence"/>
</dbReference>
<feature type="signal peptide" evidence="2">
    <location>
        <begin position="1"/>
        <end position="23"/>
    </location>
</feature>
<feature type="chain" id="PRO_5009909362" description="LPXTG-motif cell wall anchor domain-containing protein" evidence="2">
    <location>
        <begin position="24"/>
        <end position="152"/>
    </location>
</feature>
<evidence type="ECO:0000313" key="3">
    <source>
        <dbReference type="EMBL" id="SHF55840.1"/>
    </source>
</evidence>
<keyword evidence="1" id="KW-0812">Transmembrane</keyword>
<dbReference type="STRING" id="1346286.SAMN05444362_107216"/>
<dbReference type="AlphaFoldDB" id="A0A1M5CMA7"/>
<organism evidence="3 4">
    <name type="scientific">Dysgonomonas macrotermitis</name>
    <dbReference type="NCBI Taxonomy" id="1346286"/>
    <lineage>
        <taxon>Bacteria</taxon>
        <taxon>Pseudomonadati</taxon>
        <taxon>Bacteroidota</taxon>
        <taxon>Bacteroidia</taxon>
        <taxon>Bacteroidales</taxon>
        <taxon>Dysgonomonadaceae</taxon>
        <taxon>Dysgonomonas</taxon>
    </lineage>
</organism>